<dbReference type="PANTHER" id="PTHR14094">
    <property type="entry name" value="SIGNAL RECOGNITION PARTICLE 72"/>
    <property type="match status" value="1"/>
</dbReference>
<dbReference type="InterPro" id="IPR013699">
    <property type="entry name" value="Signal_recog_part_SRP72_RNA-bd"/>
</dbReference>
<evidence type="ECO:0000256" key="6">
    <source>
        <dbReference type="ARBA" id="ARBA00022824"/>
    </source>
</evidence>
<accession>A0A6A7C5S0</accession>
<evidence type="ECO:0000256" key="8">
    <source>
        <dbReference type="ARBA" id="ARBA00023274"/>
    </source>
</evidence>
<evidence type="ECO:0000259" key="11">
    <source>
        <dbReference type="Pfam" id="PF08492"/>
    </source>
</evidence>
<dbReference type="PIRSF" id="PIRSF038922">
    <property type="entry name" value="SRP72"/>
    <property type="match status" value="1"/>
</dbReference>
<protein>
    <recommendedName>
        <fullName evidence="4 9">Signal recognition particle subunit SRP72</fullName>
    </recommendedName>
</protein>
<sequence length="618" mass="68119">MSAELASLLKQTHITDHEEILHAANAKLKTSKNDVEALHIKVIALLKLDRYNDALHTFDSARNSLKDKAPLEYAYTLYKCGQPALAAEVAAKGSGMGCKHAEAQARYRLEEFQRAAELYAHLSENVEQDAETDLKVNAGAVDAQLKWVGSSTGKQKEGPESYETAFNRACQSLAQGRTEEAHKLVRRAGKMCSMLDDLTEQEKKAEMTPLIVQEMYIFEQSGQTEEASSLIQAVDEELIADRTTKLIAKTNKAAVSSDVNPYISERELSLSTKPGDSDSPFGFQNSYFEENKRAIALECMKYRGVADSTAAEIKKQHAPSLDPRINTIAVINAAAHARNESGKEALKTVMALFEKRPLDVGLALTIVQLHVLDGHTASAVPVFESFLERIEESGTDLDVRYAPGLVGTMVALYQATGSRKKSWAEMAKTVKFWRGHKDWSASVVKLLNVAGGTLLDSPEAAHQELARVVFDDLYRRDGTNLYTAAGYLATANEGKLSTQESPLRPVRELITGINIDRLESLGVSQPQTSISATKRPAMEETSKKPKKMRTSRLPKDYDPNKKPDPERWLPLRDRSTYRPKGKKGKARQAMLSQGATEGQSKQGGDVVKGKQGKKKGKR</sequence>
<gene>
    <name evidence="12" type="ORF">K470DRAFT_9699</name>
</gene>
<feature type="compositionally biased region" description="Basic and acidic residues" evidence="10">
    <location>
        <begin position="553"/>
        <end position="576"/>
    </location>
</feature>
<keyword evidence="5 9" id="KW-0963">Cytoplasm</keyword>
<dbReference type="OrthoDB" id="5421607at2759"/>
<name>A0A6A7C5S0_9PEZI</name>
<dbReference type="GO" id="GO:0005783">
    <property type="term" value="C:endoplasmic reticulum"/>
    <property type="evidence" value="ECO:0007669"/>
    <property type="project" value="UniProtKB-SubCell"/>
</dbReference>
<dbReference type="Pfam" id="PF17004">
    <property type="entry name" value="SRP_TPR_like"/>
    <property type="match status" value="1"/>
</dbReference>
<dbReference type="InterPro" id="IPR031545">
    <property type="entry name" value="SRP72_TPR-like"/>
</dbReference>
<feature type="domain" description="Signal recognition particle SRP72 subunit RNA-binding" evidence="11">
    <location>
        <begin position="531"/>
        <end position="579"/>
    </location>
</feature>
<evidence type="ECO:0000313" key="12">
    <source>
        <dbReference type="EMBL" id="KAF2862389.1"/>
    </source>
</evidence>
<evidence type="ECO:0000256" key="5">
    <source>
        <dbReference type="ARBA" id="ARBA00022490"/>
    </source>
</evidence>
<evidence type="ECO:0000256" key="2">
    <source>
        <dbReference type="ARBA" id="ARBA00004496"/>
    </source>
</evidence>
<dbReference type="InterPro" id="IPR011990">
    <property type="entry name" value="TPR-like_helical_dom_sf"/>
</dbReference>
<comment type="subcellular location">
    <subcellularLocation>
        <location evidence="2 9">Cytoplasm</location>
    </subcellularLocation>
    <subcellularLocation>
        <location evidence="1">Endoplasmic reticulum</location>
    </subcellularLocation>
</comment>
<feature type="compositionally biased region" description="Basic residues" evidence="10">
    <location>
        <begin position="577"/>
        <end position="586"/>
    </location>
</feature>
<evidence type="ECO:0000256" key="10">
    <source>
        <dbReference type="SAM" id="MobiDB-lite"/>
    </source>
</evidence>
<evidence type="ECO:0000256" key="7">
    <source>
        <dbReference type="ARBA" id="ARBA00023135"/>
    </source>
</evidence>
<comment type="function">
    <text evidence="9">Component of the signal recognition particle (SRP) complex, a ribonucleoprotein complex that mediates the cotranslational targeting of secretory and membrane proteins to the endoplasmic reticulum (ER).</text>
</comment>
<organism evidence="12 13">
    <name type="scientific">Piedraia hortae CBS 480.64</name>
    <dbReference type="NCBI Taxonomy" id="1314780"/>
    <lineage>
        <taxon>Eukaryota</taxon>
        <taxon>Fungi</taxon>
        <taxon>Dikarya</taxon>
        <taxon>Ascomycota</taxon>
        <taxon>Pezizomycotina</taxon>
        <taxon>Dothideomycetes</taxon>
        <taxon>Dothideomycetidae</taxon>
        <taxon>Capnodiales</taxon>
        <taxon>Piedraiaceae</taxon>
        <taxon>Piedraia</taxon>
    </lineage>
</organism>
<evidence type="ECO:0000256" key="1">
    <source>
        <dbReference type="ARBA" id="ARBA00004240"/>
    </source>
</evidence>
<keyword evidence="7 9" id="KW-0733">Signal recognition particle</keyword>
<proteinExistence type="inferred from homology"/>
<dbReference type="GO" id="GO:0005786">
    <property type="term" value="C:signal recognition particle, endoplasmic reticulum targeting"/>
    <property type="evidence" value="ECO:0007669"/>
    <property type="project" value="UniProtKB-UniRule"/>
</dbReference>
<dbReference type="Gene3D" id="1.25.40.10">
    <property type="entry name" value="Tetratricopeptide repeat domain"/>
    <property type="match status" value="1"/>
</dbReference>
<dbReference type="PANTHER" id="PTHR14094:SF9">
    <property type="entry name" value="SIGNAL RECOGNITION PARTICLE SUBUNIT SRP72"/>
    <property type="match status" value="1"/>
</dbReference>
<dbReference type="Pfam" id="PF08492">
    <property type="entry name" value="SRP72"/>
    <property type="match status" value="1"/>
</dbReference>
<dbReference type="SUPFAM" id="SSF48452">
    <property type="entry name" value="TPR-like"/>
    <property type="match status" value="1"/>
</dbReference>
<dbReference type="GO" id="GO:0006614">
    <property type="term" value="P:SRP-dependent cotranslational protein targeting to membrane"/>
    <property type="evidence" value="ECO:0007669"/>
    <property type="project" value="UniProtKB-UniRule"/>
</dbReference>
<keyword evidence="8 9" id="KW-0687">Ribonucleoprotein</keyword>
<dbReference type="GO" id="GO:0043022">
    <property type="term" value="F:ribosome binding"/>
    <property type="evidence" value="ECO:0007669"/>
    <property type="project" value="TreeGrafter"/>
</dbReference>
<dbReference type="EMBL" id="MU005966">
    <property type="protein sequence ID" value="KAF2862389.1"/>
    <property type="molecule type" value="Genomic_DNA"/>
</dbReference>
<dbReference type="AlphaFoldDB" id="A0A6A7C5S0"/>
<keyword evidence="13" id="KW-1185">Reference proteome</keyword>
<comment type="similarity">
    <text evidence="3 9">Belongs to the SRP72 family.</text>
</comment>
<dbReference type="GO" id="GO:0008312">
    <property type="term" value="F:7S RNA binding"/>
    <property type="evidence" value="ECO:0007669"/>
    <property type="project" value="InterPro"/>
</dbReference>
<evidence type="ECO:0000256" key="9">
    <source>
        <dbReference type="PIRNR" id="PIRNR038922"/>
    </source>
</evidence>
<dbReference type="Proteomes" id="UP000799421">
    <property type="component" value="Unassembled WGS sequence"/>
</dbReference>
<evidence type="ECO:0000256" key="3">
    <source>
        <dbReference type="ARBA" id="ARBA00007676"/>
    </source>
</evidence>
<feature type="region of interest" description="Disordered" evidence="10">
    <location>
        <begin position="524"/>
        <end position="618"/>
    </location>
</feature>
<evidence type="ECO:0000256" key="4">
    <source>
        <dbReference type="ARBA" id="ARBA00018350"/>
    </source>
</evidence>
<evidence type="ECO:0000313" key="13">
    <source>
        <dbReference type="Proteomes" id="UP000799421"/>
    </source>
</evidence>
<reference evidence="12" key="1">
    <citation type="journal article" date="2020" name="Stud. Mycol.">
        <title>101 Dothideomycetes genomes: a test case for predicting lifestyles and emergence of pathogens.</title>
        <authorList>
            <person name="Haridas S."/>
            <person name="Albert R."/>
            <person name="Binder M."/>
            <person name="Bloem J."/>
            <person name="Labutti K."/>
            <person name="Salamov A."/>
            <person name="Andreopoulos B."/>
            <person name="Baker S."/>
            <person name="Barry K."/>
            <person name="Bills G."/>
            <person name="Bluhm B."/>
            <person name="Cannon C."/>
            <person name="Castanera R."/>
            <person name="Culley D."/>
            <person name="Daum C."/>
            <person name="Ezra D."/>
            <person name="Gonzalez J."/>
            <person name="Henrissat B."/>
            <person name="Kuo A."/>
            <person name="Liang C."/>
            <person name="Lipzen A."/>
            <person name="Lutzoni F."/>
            <person name="Magnuson J."/>
            <person name="Mondo S."/>
            <person name="Nolan M."/>
            <person name="Ohm R."/>
            <person name="Pangilinan J."/>
            <person name="Park H.-J."/>
            <person name="Ramirez L."/>
            <person name="Alfaro M."/>
            <person name="Sun H."/>
            <person name="Tritt A."/>
            <person name="Yoshinaga Y."/>
            <person name="Zwiers L.-H."/>
            <person name="Turgeon B."/>
            <person name="Goodwin S."/>
            <person name="Spatafora J."/>
            <person name="Crous P."/>
            <person name="Grigoriev I."/>
        </authorList>
    </citation>
    <scope>NUCLEOTIDE SEQUENCE</scope>
    <source>
        <strain evidence="12">CBS 480.64</strain>
    </source>
</reference>
<keyword evidence="6" id="KW-0256">Endoplasmic reticulum</keyword>
<dbReference type="InterPro" id="IPR026270">
    <property type="entry name" value="SRP72"/>
</dbReference>